<accession>A0ABT8HUJ5</accession>
<dbReference type="EMBL" id="JAUHTR010000003">
    <property type="protein sequence ID" value="MDN4524404.1"/>
    <property type="molecule type" value="Genomic_DNA"/>
</dbReference>
<sequence>MTKLEFIASLVKSLVWPVAIVWIANKFKEPITDILKRAKSITVPGVGAGIDLGPKIEEVNERLDEQLQGKRLDPPMTASDHYSTVSDSLDEYYYKVAEASPLSAMSLAWGDIEREIVRTVGKLGEYPIDGYNMVTNLRNLVDSGYLAEDTFIEAVKLRDIQNAMSNRRANPTMAQAMRYVTACQKIIVILQNIVRSNVVRSSDDY</sequence>
<evidence type="ECO:0000313" key="2">
    <source>
        <dbReference type="Proteomes" id="UP001172721"/>
    </source>
</evidence>
<proteinExistence type="predicted"/>
<dbReference type="RefSeq" id="WP_301165452.1">
    <property type="nucleotide sequence ID" value="NZ_JAUHTR010000003.1"/>
</dbReference>
<organism evidence="1 2">
    <name type="scientific">Fictibacillus fluitans</name>
    <dbReference type="NCBI Taxonomy" id="3058422"/>
    <lineage>
        <taxon>Bacteria</taxon>
        <taxon>Bacillati</taxon>
        <taxon>Bacillota</taxon>
        <taxon>Bacilli</taxon>
        <taxon>Bacillales</taxon>
        <taxon>Fictibacillaceae</taxon>
        <taxon>Fictibacillus</taxon>
    </lineage>
</organism>
<comment type="caution">
    <text evidence="1">The sequence shown here is derived from an EMBL/GenBank/DDBJ whole genome shotgun (WGS) entry which is preliminary data.</text>
</comment>
<dbReference type="Proteomes" id="UP001172721">
    <property type="component" value="Unassembled WGS sequence"/>
</dbReference>
<reference evidence="1" key="1">
    <citation type="submission" date="2023-07" db="EMBL/GenBank/DDBJ databases">
        <title>Fictibacillus sp. isolated from freshwater pond.</title>
        <authorList>
            <person name="Kirdat K."/>
            <person name="Bhat A."/>
            <person name="Mourya A."/>
            <person name="Yadav A."/>
        </authorList>
    </citation>
    <scope>NUCLEOTIDE SEQUENCE</scope>
    <source>
        <strain evidence="1">NE201</strain>
    </source>
</reference>
<gene>
    <name evidence="1" type="ORF">QYB97_07960</name>
</gene>
<protein>
    <submittedName>
        <fullName evidence="1">Uncharacterized protein</fullName>
    </submittedName>
</protein>
<keyword evidence="2" id="KW-1185">Reference proteome</keyword>
<name>A0ABT8HUJ5_9BACL</name>
<evidence type="ECO:0000313" key="1">
    <source>
        <dbReference type="EMBL" id="MDN4524404.1"/>
    </source>
</evidence>